<evidence type="ECO:0000313" key="1">
    <source>
        <dbReference type="EMBL" id="MFD1547759.1"/>
    </source>
</evidence>
<sequence>MNRLNFEFEYANGITHARLISEFGQGVIERHWTGLYELDYPDDPQHHPLFRFGVNNNNQEEVAVYLGLAWAFTAGRHRFAVPTWARDEAIRHLRRHDYDFISWEYEIDAERPDWPTRDRGFVVPRVMLPTRPAPTAWQRAHRHEAGLFPARELRELTALTTATLMDVDGNVNLFALADIDHKDRLLESLRGQSQPELATLLTPGDI</sequence>
<organism evidence="1 2">
    <name type="scientific">Nonomuraea guangzhouensis</name>
    <dbReference type="NCBI Taxonomy" id="1291555"/>
    <lineage>
        <taxon>Bacteria</taxon>
        <taxon>Bacillati</taxon>
        <taxon>Actinomycetota</taxon>
        <taxon>Actinomycetes</taxon>
        <taxon>Streptosporangiales</taxon>
        <taxon>Streptosporangiaceae</taxon>
        <taxon>Nonomuraea</taxon>
    </lineage>
</organism>
<protein>
    <submittedName>
        <fullName evidence="1">Uncharacterized protein</fullName>
    </submittedName>
</protein>
<dbReference type="RefSeq" id="WP_219532630.1">
    <property type="nucleotide sequence ID" value="NZ_JAHKRM010000015.1"/>
</dbReference>
<keyword evidence="2" id="KW-1185">Reference proteome</keyword>
<dbReference type="EMBL" id="JBHUCM010000083">
    <property type="protein sequence ID" value="MFD1547759.1"/>
    <property type="molecule type" value="Genomic_DNA"/>
</dbReference>
<evidence type="ECO:0000313" key="2">
    <source>
        <dbReference type="Proteomes" id="UP001597097"/>
    </source>
</evidence>
<reference evidence="2" key="1">
    <citation type="journal article" date="2019" name="Int. J. Syst. Evol. Microbiol.">
        <title>The Global Catalogue of Microorganisms (GCM) 10K type strain sequencing project: providing services to taxonomists for standard genome sequencing and annotation.</title>
        <authorList>
            <consortium name="The Broad Institute Genomics Platform"/>
            <consortium name="The Broad Institute Genome Sequencing Center for Infectious Disease"/>
            <person name="Wu L."/>
            <person name="Ma J."/>
        </authorList>
    </citation>
    <scope>NUCLEOTIDE SEQUENCE [LARGE SCALE GENOMIC DNA]</scope>
    <source>
        <strain evidence="2">CGMCC 1.15399</strain>
    </source>
</reference>
<proteinExistence type="predicted"/>
<comment type="caution">
    <text evidence="1">The sequence shown here is derived from an EMBL/GenBank/DDBJ whole genome shotgun (WGS) entry which is preliminary data.</text>
</comment>
<name>A0ABW4GZJ8_9ACTN</name>
<gene>
    <name evidence="1" type="ORF">ACFSJ0_62775</name>
</gene>
<dbReference type="Proteomes" id="UP001597097">
    <property type="component" value="Unassembled WGS sequence"/>
</dbReference>
<accession>A0ABW4GZJ8</accession>